<accession>A0AAD5RLL7</accession>
<sequence length="117" mass="13100">MLPVNALLVLAAATASANPLGKNTNDGKSMAYFARSADTWSPGYQLEVLKRRTQELWQGLTRHNDREKLEGRQDITYGQYGLGDYGSYGRYNGYDQFPTPTSTEEQPTETTAFEIIN</sequence>
<keyword evidence="4" id="KW-1185">Reference proteome</keyword>
<dbReference type="Proteomes" id="UP001201980">
    <property type="component" value="Unassembled WGS sequence"/>
</dbReference>
<comment type="caution">
    <text evidence="3">The sequence shown here is derived from an EMBL/GenBank/DDBJ whole genome shotgun (WGS) entry which is preliminary data.</text>
</comment>
<feature type="region of interest" description="Disordered" evidence="1">
    <location>
        <begin position="93"/>
        <end position="117"/>
    </location>
</feature>
<dbReference type="EMBL" id="JAKWBI020000275">
    <property type="protein sequence ID" value="KAJ2897441.1"/>
    <property type="molecule type" value="Genomic_DNA"/>
</dbReference>
<evidence type="ECO:0000256" key="2">
    <source>
        <dbReference type="SAM" id="SignalP"/>
    </source>
</evidence>
<feature type="signal peptide" evidence="2">
    <location>
        <begin position="1"/>
        <end position="17"/>
    </location>
</feature>
<feature type="compositionally biased region" description="Low complexity" evidence="1">
    <location>
        <begin position="98"/>
        <end position="111"/>
    </location>
</feature>
<protein>
    <submittedName>
        <fullName evidence="3">Uncharacterized protein</fullName>
    </submittedName>
</protein>
<evidence type="ECO:0000256" key="1">
    <source>
        <dbReference type="SAM" id="MobiDB-lite"/>
    </source>
</evidence>
<keyword evidence="2" id="KW-0732">Signal</keyword>
<proteinExistence type="predicted"/>
<organism evidence="3 4">
    <name type="scientific">Zalerion maritima</name>
    <dbReference type="NCBI Taxonomy" id="339359"/>
    <lineage>
        <taxon>Eukaryota</taxon>
        <taxon>Fungi</taxon>
        <taxon>Dikarya</taxon>
        <taxon>Ascomycota</taxon>
        <taxon>Pezizomycotina</taxon>
        <taxon>Sordariomycetes</taxon>
        <taxon>Lulworthiomycetidae</taxon>
        <taxon>Lulworthiales</taxon>
        <taxon>Lulworthiaceae</taxon>
        <taxon>Zalerion</taxon>
    </lineage>
</organism>
<dbReference type="AlphaFoldDB" id="A0AAD5RLL7"/>
<evidence type="ECO:0000313" key="3">
    <source>
        <dbReference type="EMBL" id="KAJ2897441.1"/>
    </source>
</evidence>
<reference evidence="3" key="1">
    <citation type="submission" date="2022-07" db="EMBL/GenBank/DDBJ databases">
        <title>Draft genome sequence of Zalerion maritima ATCC 34329, a (micro)plastics degrading marine fungus.</title>
        <authorList>
            <person name="Paco A."/>
            <person name="Goncalves M.F.M."/>
            <person name="Rocha-Santos T.A.P."/>
            <person name="Alves A."/>
        </authorList>
    </citation>
    <scope>NUCLEOTIDE SEQUENCE</scope>
    <source>
        <strain evidence="3">ATCC 34329</strain>
    </source>
</reference>
<gene>
    <name evidence="3" type="ORF">MKZ38_004672</name>
</gene>
<evidence type="ECO:0000313" key="4">
    <source>
        <dbReference type="Proteomes" id="UP001201980"/>
    </source>
</evidence>
<feature type="chain" id="PRO_5041980499" evidence="2">
    <location>
        <begin position="18"/>
        <end position="117"/>
    </location>
</feature>
<name>A0AAD5RLL7_9PEZI</name>